<keyword evidence="4" id="KW-1185">Reference proteome</keyword>
<keyword evidence="2" id="KW-0472">Membrane</keyword>
<comment type="caution">
    <text evidence="3">The sequence shown here is derived from an EMBL/GenBank/DDBJ whole genome shotgun (WGS) entry which is preliminary data.</text>
</comment>
<keyword evidence="2" id="KW-1133">Transmembrane helix</keyword>
<protein>
    <submittedName>
        <fullName evidence="3">Fad-type 2</fullName>
    </submittedName>
</protein>
<gene>
    <name evidence="3" type="ORF">BKCO1_6100023</name>
</gene>
<reference evidence="3 4" key="1">
    <citation type="submission" date="2016-10" db="EMBL/GenBank/DDBJ databases">
        <title>Proteomics and genomics reveal pathogen-plant mechanisms compatible with a hemibiotrophic lifestyle of Diplodia corticola.</title>
        <authorList>
            <person name="Fernandes I."/>
            <person name="De Jonge R."/>
            <person name="Van De Peer Y."/>
            <person name="Devreese B."/>
            <person name="Alves A."/>
            <person name="Esteves A.C."/>
        </authorList>
    </citation>
    <scope>NUCLEOTIDE SEQUENCE [LARGE SCALE GENOMIC DNA]</scope>
    <source>
        <strain evidence="3 4">CBS 112549</strain>
    </source>
</reference>
<dbReference type="EMBL" id="MNUE01000061">
    <property type="protein sequence ID" value="OJD30389.1"/>
    <property type="molecule type" value="Genomic_DNA"/>
</dbReference>
<name>A0A1J9RS87_9PEZI</name>
<organism evidence="3 4">
    <name type="scientific">Diplodia corticola</name>
    <dbReference type="NCBI Taxonomy" id="236234"/>
    <lineage>
        <taxon>Eukaryota</taxon>
        <taxon>Fungi</taxon>
        <taxon>Dikarya</taxon>
        <taxon>Ascomycota</taxon>
        <taxon>Pezizomycotina</taxon>
        <taxon>Dothideomycetes</taxon>
        <taxon>Dothideomycetes incertae sedis</taxon>
        <taxon>Botryosphaeriales</taxon>
        <taxon>Botryosphaeriaceae</taxon>
        <taxon>Diplodia</taxon>
    </lineage>
</organism>
<evidence type="ECO:0000256" key="2">
    <source>
        <dbReference type="SAM" id="Phobius"/>
    </source>
</evidence>
<evidence type="ECO:0000313" key="3">
    <source>
        <dbReference type="EMBL" id="OJD30389.1"/>
    </source>
</evidence>
<feature type="region of interest" description="Disordered" evidence="1">
    <location>
        <begin position="99"/>
        <end position="122"/>
    </location>
</feature>
<keyword evidence="2" id="KW-0812">Transmembrane</keyword>
<dbReference type="AlphaFoldDB" id="A0A1J9RS87"/>
<dbReference type="OrthoDB" id="5428890at2759"/>
<proteinExistence type="predicted"/>
<feature type="transmembrane region" description="Helical" evidence="2">
    <location>
        <begin position="345"/>
        <end position="364"/>
    </location>
</feature>
<sequence>MLDADCLKLPITTCHPTADEKSILLNIIWDLKSPKANSLDIDPYLEYYAQQCHIFGLEQSDCLPADGSPEFEIVAHRDILCVIQSLAAESRDRPDVVQNLPALRPPRVDEKGSTGRQDSAPNNRVINNAIDWAARLLTMMDIGQPHCAYSAQRPLLWDKGSLRGFVSSHFEPPRQSAGIVRLPKIFNARNLELLAGIKVAWTNNLSDHLRLRDDDKEVLIFHHATFLEHGRTYHTHHLPNHSTQKLIVSHSDMFPPGFCKETLRTLSLLLPSSDKATAKWYKRQRSLENLDGRATKLPQLRTDDRQIENFHFWRERLVILKQVFDEAEPSTLSQWWHDRRKGPQWYTFWVAVAVLALTVFFGIVQSVEGAMQVYRAYHPGGPEEH</sequence>
<dbReference type="RefSeq" id="XP_020126649.1">
    <property type="nucleotide sequence ID" value="XM_020277989.1"/>
</dbReference>
<dbReference type="Proteomes" id="UP000183809">
    <property type="component" value="Unassembled WGS sequence"/>
</dbReference>
<accession>A0A1J9RS87</accession>
<evidence type="ECO:0000256" key="1">
    <source>
        <dbReference type="SAM" id="MobiDB-lite"/>
    </source>
</evidence>
<dbReference type="GeneID" id="31018250"/>
<evidence type="ECO:0000313" key="4">
    <source>
        <dbReference type="Proteomes" id="UP000183809"/>
    </source>
</evidence>